<name>A0A556AKF0_9BURK</name>
<reference evidence="1 2" key="1">
    <citation type="submission" date="2019-07" db="EMBL/GenBank/DDBJ databases">
        <title>Qingshengfaniella alkalisoli gen. nov., sp. nov., isolated from saline soil.</title>
        <authorList>
            <person name="Xu L."/>
            <person name="Huang X.-X."/>
            <person name="Sun J.-Q."/>
        </authorList>
    </citation>
    <scope>NUCLEOTIDE SEQUENCE [LARGE SCALE GENOMIC DNA]</scope>
    <source>
        <strain evidence="1 2">DSM 27279</strain>
    </source>
</reference>
<keyword evidence="2" id="KW-1185">Reference proteome</keyword>
<proteinExistence type="predicted"/>
<gene>
    <name evidence="1" type="ORF">FOZ76_13975</name>
</gene>
<evidence type="ECO:0000313" key="2">
    <source>
        <dbReference type="Proteomes" id="UP000318405"/>
    </source>
</evidence>
<dbReference type="Proteomes" id="UP000318405">
    <property type="component" value="Unassembled WGS sequence"/>
</dbReference>
<dbReference type="InterPro" id="IPR011990">
    <property type="entry name" value="TPR-like_helical_dom_sf"/>
</dbReference>
<evidence type="ECO:0000313" key="1">
    <source>
        <dbReference type="EMBL" id="TSH93369.1"/>
    </source>
</evidence>
<dbReference type="EMBL" id="VLTJ01000028">
    <property type="protein sequence ID" value="TSH93369.1"/>
    <property type="molecule type" value="Genomic_DNA"/>
</dbReference>
<dbReference type="OrthoDB" id="8768878at2"/>
<organism evidence="1 2">
    <name type="scientific">Verticiella sediminum</name>
    <dbReference type="NCBI Taxonomy" id="1247510"/>
    <lineage>
        <taxon>Bacteria</taxon>
        <taxon>Pseudomonadati</taxon>
        <taxon>Pseudomonadota</taxon>
        <taxon>Betaproteobacteria</taxon>
        <taxon>Burkholderiales</taxon>
        <taxon>Alcaligenaceae</taxon>
        <taxon>Verticiella</taxon>
    </lineage>
</organism>
<sequence>MPLPSSPAQSVRIASSRGAMRGTSARALLGVCAIGLVAGMYASAADAAGTLSPAQARVQAQQAYEAGLDARARADTQAAALHFEQAALLDPDFAGAWYDYGLALCELGDPVGCRNILSAALEQFGPPPGVATLTPRALRAHAGELRVGVGASTNLSRSTAAEDLTLLLDGVPIVAHLDARYRERGGAYAEAGFTWETRWPMQDISLRMELNARRPFSRELPDFHAGLAEVGIGVAPRSRVGLIALGVDEDYLGAIRSVGAWAEHRFSPQGMALRATLERREPSGQPGWWTTRLLSSLPLGEATVLNAGLEYDFAQEQRAGRAQYRASLDLRQGYTLPQVGRYVPRLVLGAGVLHARDTDPYSPLFGDVRNHRTRWQLSSDLSVNLNRQWRVNLGLYAARQSSAIDLLDYKEATATLSVTYVFQ</sequence>
<dbReference type="SUPFAM" id="SSF48452">
    <property type="entry name" value="TPR-like"/>
    <property type="match status" value="1"/>
</dbReference>
<comment type="caution">
    <text evidence="1">The sequence shown here is derived from an EMBL/GenBank/DDBJ whole genome shotgun (WGS) entry which is preliminary data.</text>
</comment>
<protein>
    <submittedName>
        <fullName evidence="1">Tetratricopeptide repeat protein</fullName>
    </submittedName>
</protein>
<dbReference type="AlphaFoldDB" id="A0A556AKF0"/>
<dbReference type="Pfam" id="PF14559">
    <property type="entry name" value="TPR_19"/>
    <property type="match status" value="1"/>
</dbReference>
<accession>A0A556AKF0</accession>
<dbReference type="Gene3D" id="1.25.40.10">
    <property type="entry name" value="Tetratricopeptide repeat domain"/>
    <property type="match status" value="1"/>
</dbReference>